<accession>A0A644WI73</accession>
<organism evidence="1">
    <name type="scientific">bioreactor metagenome</name>
    <dbReference type="NCBI Taxonomy" id="1076179"/>
    <lineage>
        <taxon>unclassified sequences</taxon>
        <taxon>metagenomes</taxon>
        <taxon>ecological metagenomes</taxon>
    </lineage>
</organism>
<evidence type="ECO:0000313" key="1">
    <source>
        <dbReference type="EMBL" id="MPM03267.1"/>
    </source>
</evidence>
<evidence type="ECO:0008006" key="2">
    <source>
        <dbReference type="Google" id="ProtNLM"/>
    </source>
</evidence>
<sequence>MDIKDKIEEIIEKVKSDKDFASKFSSDPVKAIESVLGIDLPDDQIKALIDGVKAKVSLDQAGGLLGSIKKLF</sequence>
<name>A0A644WI73_9ZZZZ</name>
<dbReference type="AlphaFoldDB" id="A0A644WI73"/>
<proteinExistence type="predicted"/>
<reference evidence="1" key="1">
    <citation type="submission" date="2019-08" db="EMBL/GenBank/DDBJ databases">
        <authorList>
            <person name="Kucharzyk K."/>
            <person name="Murdoch R.W."/>
            <person name="Higgins S."/>
            <person name="Loffler F."/>
        </authorList>
    </citation>
    <scope>NUCLEOTIDE SEQUENCE</scope>
</reference>
<dbReference type="EMBL" id="VSSQ01000938">
    <property type="protein sequence ID" value="MPM03267.1"/>
    <property type="molecule type" value="Genomic_DNA"/>
</dbReference>
<gene>
    <name evidence="1" type="ORF">SDC9_49532</name>
</gene>
<protein>
    <recommendedName>
        <fullName evidence="2">Nif11 domain-containing protein</fullName>
    </recommendedName>
</protein>
<comment type="caution">
    <text evidence="1">The sequence shown here is derived from an EMBL/GenBank/DDBJ whole genome shotgun (WGS) entry which is preliminary data.</text>
</comment>